<dbReference type="Proteomes" id="UP000240760">
    <property type="component" value="Unassembled WGS sequence"/>
</dbReference>
<feature type="transmembrane region" description="Helical" evidence="6">
    <location>
        <begin position="86"/>
        <end position="105"/>
    </location>
</feature>
<proteinExistence type="predicted"/>
<name>A0A2T4CHY8_TRILO</name>
<dbReference type="EMBL" id="KZ679126">
    <property type="protein sequence ID" value="PTB81179.1"/>
    <property type="molecule type" value="Genomic_DNA"/>
</dbReference>
<dbReference type="PANTHER" id="PTHR39469:SF1">
    <property type="entry name" value="DUF4203 DOMAIN-CONTAINING PROTEIN"/>
    <property type="match status" value="1"/>
</dbReference>
<dbReference type="GO" id="GO:0016020">
    <property type="term" value="C:membrane"/>
    <property type="evidence" value="ECO:0007669"/>
    <property type="project" value="UniProtKB-SubCell"/>
</dbReference>
<dbReference type="Pfam" id="PF13886">
    <property type="entry name" value="TM7S3_TM198"/>
    <property type="match status" value="1"/>
</dbReference>
<accession>A0A2T4CHY8</accession>
<keyword evidence="4 6" id="KW-0472">Membrane</keyword>
<feature type="transmembrane region" description="Helical" evidence="6">
    <location>
        <begin position="117"/>
        <end position="136"/>
    </location>
</feature>
<reference evidence="8 9" key="1">
    <citation type="submission" date="2016-07" db="EMBL/GenBank/DDBJ databases">
        <title>Multiple horizontal gene transfer events from other fungi enriched the ability of initially mycotrophic Trichoderma (Ascomycota) to feed on dead plant biomass.</title>
        <authorList>
            <consortium name="DOE Joint Genome Institute"/>
            <person name="Aerts A."/>
            <person name="Atanasova L."/>
            <person name="Chenthamara K."/>
            <person name="Zhang J."/>
            <person name="Grujic M."/>
            <person name="Henrissat B."/>
            <person name="Kuo A."/>
            <person name="Salamov A."/>
            <person name="Lipzen A."/>
            <person name="Labutti K."/>
            <person name="Barry K."/>
            <person name="Miao Y."/>
            <person name="Rahimi M.J."/>
            <person name="Shen Q."/>
            <person name="Grigoriev I.V."/>
            <person name="Kubicek C.P."/>
            <person name="Druzhinina I.S."/>
        </authorList>
    </citation>
    <scope>NUCLEOTIDE SEQUENCE [LARGE SCALE GENOMIC DNA]</scope>
    <source>
        <strain evidence="8 9">ATCC 18648</strain>
    </source>
</reference>
<organism evidence="8 9">
    <name type="scientific">Trichoderma longibrachiatum ATCC 18648</name>
    <dbReference type="NCBI Taxonomy" id="983965"/>
    <lineage>
        <taxon>Eukaryota</taxon>
        <taxon>Fungi</taxon>
        <taxon>Dikarya</taxon>
        <taxon>Ascomycota</taxon>
        <taxon>Pezizomycotina</taxon>
        <taxon>Sordariomycetes</taxon>
        <taxon>Hypocreomycetidae</taxon>
        <taxon>Hypocreales</taxon>
        <taxon>Hypocreaceae</taxon>
        <taxon>Trichoderma</taxon>
    </lineage>
</organism>
<feature type="compositionally biased region" description="Basic and acidic residues" evidence="5">
    <location>
        <begin position="407"/>
        <end position="419"/>
    </location>
</feature>
<feature type="compositionally biased region" description="Polar residues" evidence="5">
    <location>
        <begin position="329"/>
        <end position="344"/>
    </location>
</feature>
<feature type="region of interest" description="Disordered" evidence="5">
    <location>
        <begin position="524"/>
        <end position="708"/>
    </location>
</feature>
<feature type="transmembrane region" description="Helical" evidence="6">
    <location>
        <begin position="60"/>
        <end position="79"/>
    </location>
</feature>
<feature type="compositionally biased region" description="Basic and acidic residues" evidence="5">
    <location>
        <begin position="665"/>
        <end position="679"/>
    </location>
</feature>
<dbReference type="PANTHER" id="PTHR39469">
    <property type="entry name" value="CHROMOSOME 1, WHOLE GENOME SHOTGUN SEQUENCE"/>
    <property type="match status" value="1"/>
</dbReference>
<dbReference type="OrthoDB" id="102260at2759"/>
<evidence type="ECO:0000259" key="7">
    <source>
        <dbReference type="Pfam" id="PF13886"/>
    </source>
</evidence>
<keyword evidence="2 6" id="KW-0812">Transmembrane</keyword>
<feature type="transmembrane region" description="Helical" evidence="6">
    <location>
        <begin position="168"/>
        <end position="187"/>
    </location>
</feature>
<evidence type="ECO:0000256" key="5">
    <source>
        <dbReference type="SAM" id="MobiDB-lite"/>
    </source>
</evidence>
<dbReference type="STRING" id="983965.A0A2T4CHY8"/>
<evidence type="ECO:0000256" key="3">
    <source>
        <dbReference type="ARBA" id="ARBA00022989"/>
    </source>
</evidence>
<keyword evidence="9" id="KW-1185">Reference proteome</keyword>
<feature type="region of interest" description="Disordered" evidence="5">
    <location>
        <begin position="329"/>
        <end position="363"/>
    </location>
</feature>
<evidence type="ECO:0000256" key="1">
    <source>
        <dbReference type="ARBA" id="ARBA00004141"/>
    </source>
</evidence>
<dbReference type="InterPro" id="IPR025256">
    <property type="entry name" value="TM7S3/TM198-like_dom"/>
</dbReference>
<feature type="compositionally biased region" description="Polar residues" evidence="5">
    <location>
        <begin position="698"/>
        <end position="708"/>
    </location>
</feature>
<feature type="transmembrane region" description="Helical" evidence="6">
    <location>
        <begin position="143"/>
        <end position="162"/>
    </location>
</feature>
<evidence type="ECO:0000256" key="2">
    <source>
        <dbReference type="ARBA" id="ARBA00022692"/>
    </source>
</evidence>
<gene>
    <name evidence="8" type="ORF">M440DRAFT_1417889</name>
</gene>
<evidence type="ECO:0000256" key="4">
    <source>
        <dbReference type="ARBA" id="ARBA00023136"/>
    </source>
</evidence>
<feature type="domain" description="TM7S3/TM198-like" evidence="7">
    <location>
        <begin position="64"/>
        <end position="267"/>
    </location>
</feature>
<evidence type="ECO:0000313" key="9">
    <source>
        <dbReference type="Proteomes" id="UP000240760"/>
    </source>
</evidence>
<keyword evidence="3 6" id="KW-1133">Transmembrane helix</keyword>
<feature type="compositionally biased region" description="Basic and acidic residues" evidence="5">
    <location>
        <begin position="345"/>
        <end position="362"/>
    </location>
</feature>
<feature type="compositionally biased region" description="Acidic residues" evidence="5">
    <location>
        <begin position="540"/>
        <end position="555"/>
    </location>
</feature>
<feature type="region of interest" description="Disordered" evidence="5">
    <location>
        <begin position="1"/>
        <end position="23"/>
    </location>
</feature>
<protein>
    <recommendedName>
        <fullName evidence="7">TM7S3/TM198-like domain-containing protein</fullName>
    </recommendedName>
</protein>
<comment type="subcellular location">
    <subcellularLocation>
        <location evidence="1">Membrane</location>
        <topology evidence="1">Multi-pass membrane protein</topology>
    </subcellularLocation>
</comment>
<evidence type="ECO:0000256" key="6">
    <source>
        <dbReference type="SAM" id="Phobius"/>
    </source>
</evidence>
<sequence>MDGSRAPVTTPAPDVTSTSKPAVQTAPAVTASGGFENSTWFNSTVPAGHLPIQPVVTPGWGVAGVILILTGLVYTLVGIKNRWINCFFSTGFLTALGISVLIVYIMNIPVSTPIQGAYVVAVTLSGCALGAASLIFKELTEGLGCALGGFCLSMWFLCLAPGGLLHDALGRAIFISCLSVGPFGFYFSRYTRDWAMMILMSFGGATAVVLGIDCYSRAGLKEFWAYIWNLNDDLFPPGADTYPITRGIRVETAAIVIICLIGVISQVKLWKVVREKRDRKAASLAEGRRHLDEEDAIVGRNIEAQAARERVEWEKVYAGRVLIKGNGSTESHYINGTDGGSNTKAPRDRHSDSVHTGSKDDCIEMTDLSDSNVAQARADELIHFEMVKGGKVTVRVATDEVIEVPSDSEHEATNEKMATESDAIGQDDDESASQKDETRGKQYSQVSSEARRSSQQKHVTTAPEVVPLPFKVPTEDDLKSIGDRSSVATFADDEPVAAAALPRDSLVKRVSQSSTTLLRSLSQQKAKYASAKPQPTPGESCEELVDPESTAEDDAQSSIAATVDYDSLTDDLHSSVGGSDDRKSIEITAELAEDEEVPETERVVGVLDEANDEETHGTPKECAMQDMVAVPSSGPNEAAPVLGETKDEHEAGNTVQEAEAEITIEEEKGSVAREPREPESTADASNGVETRRLEPTDKATSLTSATSNVVSLTKDRLPESLSRVALSYRTNEWTKHLSHADTPEPEAILIEPYASENDVEETPRYVDIEDLQRTATGDTIPPATTAKPVAANMRRISSGFAPIVEEQDGSRGTGVPYPAEAMHQDNFQLNSTPSRPMVPRVVSFSNPYTLLGQRESVLRSRSQGNLVSHFAEKAGDAQGSVGDADSVYNFPAYNRAISPDPDDLPLNRRREMLRQSSMTLLPPSNLPPSNFRLNRSSSGIEVAGNTQFNSHQPKRDSSVSLVAQATKLANFRQLLAHDLQATTPGVPPNMGRETPFASTTTLLDDMNTQRAVLMEKREAERQKREMQKREKEWNDRMFDSRMRSGDLLEAHREVIRRMQSSAKDA</sequence>
<dbReference type="AlphaFoldDB" id="A0A2T4CHY8"/>
<evidence type="ECO:0000313" key="8">
    <source>
        <dbReference type="EMBL" id="PTB81179.1"/>
    </source>
</evidence>
<feature type="region of interest" description="Disordered" evidence="5">
    <location>
        <begin position="402"/>
        <end position="467"/>
    </location>
</feature>
<feature type="region of interest" description="Disordered" evidence="5">
    <location>
        <begin position="1018"/>
        <end position="1037"/>
    </location>
</feature>
<feature type="transmembrane region" description="Helical" evidence="6">
    <location>
        <begin position="194"/>
        <end position="212"/>
    </location>
</feature>